<keyword evidence="2" id="KW-1185">Reference proteome</keyword>
<name>A0A2G2XCX3_CAPBA</name>
<dbReference type="Proteomes" id="UP000224567">
    <property type="component" value="Unassembled WGS sequence"/>
</dbReference>
<proteinExistence type="predicted"/>
<dbReference type="AlphaFoldDB" id="A0A2G2XCX3"/>
<dbReference type="PANTHER" id="PTHR16134:SF45">
    <property type="entry name" value="PROTEIN AUXIN SIGNALING F-BOX 3"/>
    <property type="match status" value="1"/>
</dbReference>
<evidence type="ECO:0000313" key="1">
    <source>
        <dbReference type="EMBL" id="PHT55343.1"/>
    </source>
</evidence>
<dbReference type="EMBL" id="MLFT02000002">
    <property type="protein sequence ID" value="PHT55343.1"/>
    <property type="molecule type" value="Genomic_DNA"/>
</dbReference>
<comment type="caution">
    <text evidence="1">The sequence shown here is derived from an EMBL/GenBank/DDBJ whole genome shotgun (WGS) entry which is preliminary data.</text>
</comment>
<dbReference type="InterPro" id="IPR006553">
    <property type="entry name" value="Leu-rich_rpt_Cys-con_subtyp"/>
</dbReference>
<protein>
    <submittedName>
        <fullName evidence="1">Uncharacterized protein</fullName>
    </submittedName>
</protein>
<dbReference type="InterPro" id="IPR032675">
    <property type="entry name" value="LRR_dom_sf"/>
</dbReference>
<reference evidence="1 2" key="1">
    <citation type="journal article" date="2017" name="Genome Biol.">
        <title>New reference genome sequences of hot pepper reveal the massive evolution of plant disease-resistance genes by retroduplication.</title>
        <authorList>
            <person name="Kim S."/>
            <person name="Park J."/>
            <person name="Yeom S.I."/>
            <person name="Kim Y.M."/>
            <person name="Seo E."/>
            <person name="Kim K.T."/>
            <person name="Kim M.S."/>
            <person name="Lee J.M."/>
            <person name="Cheong K."/>
            <person name="Shin H.S."/>
            <person name="Kim S.B."/>
            <person name="Han K."/>
            <person name="Lee J."/>
            <person name="Park M."/>
            <person name="Lee H.A."/>
            <person name="Lee H.Y."/>
            <person name="Lee Y."/>
            <person name="Oh S."/>
            <person name="Lee J.H."/>
            <person name="Choi E."/>
            <person name="Choi E."/>
            <person name="Lee S.E."/>
            <person name="Jeon J."/>
            <person name="Kim H."/>
            <person name="Choi G."/>
            <person name="Song H."/>
            <person name="Lee J."/>
            <person name="Lee S.C."/>
            <person name="Kwon J.K."/>
            <person name="Lee H.Y."/>
            <person name="Koo N."/>
            <person name="Hong Y."/>
            <person name="Kim R.W."/>
            <person name="Kang W.H."/>
            <person name="Huh J.H."/>
            <person name="Kang B.C."/>
            <person name="Yang T.J."/>
            <person name="Lee Y.H."/>
            <person name="Bennetzen J.L."/>
            <person name="Choi D."/>
        </authorList>
    </citation>
    <scope>NUCLEOTIDE SEQUENCE [LARGE SCALE GENOMIC DNA]</scope>
    <source>
        <strain evidence="2">cv. PBC81</strain>
    </source>
</reference>
<dbReference type="Gene3D" id="3.80.10.10">
    <property type="entry name" value="Ribonuclease Inhibitor"/>
    <property type="match status" value="1"/>
</dbReference>
<dbReference type="SMART" id="SM00367">
    <property type="entry name" value="LRR_CC"/>
    <property type="match status" value="4"/>
</dbReference>
<dbReference type="GO" id="GO:0031146">
    <property type="term" value="P:SCF-dependent proteasomal ubiquitin-dependent protein catabolic process"/>
    <property type="evidence" value="ECO:0007669"/>
    <property type="project" value="TreeGrafter"/>
</dbReference>
<dbReference type="OrthoDB" id="10257471at2759"/>
<dbReference type="SUPFAM" id="SSF52047">
    <property type="entry name" value="RNI-like"/>
    <property type="match status" value="1"/>
</dbReference>
<evidence type="ECO:0000313" key="2">
    <source>
        <dbReference type="Proteomes" id="UP000224567"/>
    </source>
</evidence>
<dbReference type="GO" id="GO:0019005">
    <property type="term" value="C:SCF ubiquitin ligase complex"/>
    <property type="evidence" value="ECO:0007669"/>
    <property type="project" value="TreeGrafter"/>
</dbReference>
<dbReference type="STRING" id="33114.A0A2G2XCX3"/>
<dbReference type="PANTHER" id="PTHR16134">
    <property type="entry name" value="F-BOX/TPR REPEAT PROTEIN POF3"/>
    <property type="match status" value="1"/>
</dbReference>
<sequence length="379" mass="42510">MVVKAPQLVDLGMGYLIGTGPVLDICNALYGALGKCTSIRSLSLGIIDLGNRLLPAVYPICHNLTSLKLSPCLISADFNRLIRRCIKLECLWFQGTFITDEELCVLASTCKELQELRIIDSPVRRNLHITEQGLVALSAGCPKLKKLNYICNEISNEALITVAENCPNLVSFTLHNSWECIGKRVEDVMAMQPLDEGFGAIVRLCKGLKRLRLCGRLTDQVFLYIGKYAKHLEVLTVNLIKVTTLGPRNRTLLDFQVPHFAGDSEKGILYVLNGCKKLKELDIRNSSFGNATLLEDVRKYERMQCLYIENCQMNFGACKQLAHEMPSLKVEIIRKKTMRPPGNNTVIINPGDNDKINKMYLYRTLVGPRKDATDYVLTL</sequence>
<reference evidence="2" key="2">
    <citation type="journal article" date="2017" name="J. Anim. Genet.">
        <title>Multiple reference genome sequences of hot pepper reveal the massive evolution of plant disease resistance genes by retroduplication.</title>
        <authorList>
            <person name="Kim S."/>
            <person name="Park J."/>
            <person name="Yeom S.-I."/>
            <person name="Kim Y.-M."/>
            <person name="Seo E."/>
            <person name="Kim K.-T."/>
            <person name="Kim M.-S."/>
            <person name="Lee J.M."/>
            <person name="Cheong K."/>
            <person name="Shin H.-S."/>
            <person name="Kim S.-B."/>
            <person name="Han K."/>
            <person name="Lee J."/>
            <person name="Park M."/>
            <person name="Lee H.-A."/>
            <person name="Lee H.-Y."/>
            <person name="Lee Y."/>
            <person name="Oh S."/>
            <person name="Lee J.H."/>
            <person name="Choi E."/>
            <person name="Choi E."/>
            <person name="Lee S.E."/>
            <person name="Jeon J."/>
            <person name="Kim H."/>
            <person name="Choi G."/>
            <person name="Song H."/>
            <person name="Lee J."/>
            <person name="Lee S.-C."/>
            <person name="Kwon J.-K."/>
            <person name="Lee H.-Y."/>
            <person name="Koo N."/>
            <person name="Hong Y."/>
            <person name="Kim R.W."/>
            <person name="Kang W.-H."/>
            <person name="Huh J.H."/>
            <person name="Kang B.-C."/>
            <person name="Yang T.-J."/>
            <person name="Lee Y.-H."/>
            <person name="Bennetzen J.L."/>
            <person name="Choi D."/>
        </authorList>
    </citation>
    <scope>NUCLEOTIDE SEQUENCE [LARGE SCALE GENOMIC DNA]</scope>
    <source>
        <strain evidence="2">cv. PBC81</strain>
    </source>
</reference>
<gene>
    <name evidence="1" type="ORF">CQW23_03829</name>
</gene>
<accession>A0A2G2XCX3</accession>
<organism evidence="1 2">
    <name type="scientific">Capsicum baccatum</name>
    <name type="common">Peruvian pepper</name>
    <dbReference type="NCBI Taxonomy" id="33114"/>
    <lineage>
        <taxon>Eukaryota</taxon>
        <taxon>Viridiplantae</taxon>
        <taxon>Streptophyta</taxon>
        <taxon>Embryophyta</taxon>
        <taxon>Tracheophyta</taxon>
        <taxon>Spermatophyta</taxon>
        <taxon>Magnoliopsida</taxon>
        <taxon>eudicotyledons</taxon>
        <taxon>Gunneridae</taxon>
        <taxon>Pentapetalae</taxon>
        <taxon>asterids</taxon>
        <taxon>lamiids</taxon>
        <taxon>Solanales</taxon>
        <taxon>Solanaceae</taxon>
        <taxon>Solanoideae</taxon>
        <taxon>Capsiceae</taxon>
        <taxon>Capsicum</taxon>
    </lineage>
</organism>